<evidence type="ECO:0000313" key="2">
    <source>
        <dbReference type="EMBL" id="GAA2932647.1"/>
    </source>
</evidence>
<feature type="region of interest" description="Disordered" evidence="1">
    <location>
        <begin position="1"/>
        <end position="50"/>
    </location>
</feature>
<evidence type="ECO:0000313" key="3">
    <source>
        <dbReference type="Proteomes" id="UP001501102"/>
    </source>
</evidence>
<dbReference type="Proteomes" id="UP001501102">
    <property type="component" value="Unassembled WGS sequence"/>
</dbReference>
<organism evidence="2 3">
    <name type="scientific">Streptomyces thioluteus</name>
    <dbReference type="NCBI Taxonomy" id="66431"/>
    <lineage>
        <taxon>Bacteria</taxon>
        <taxon>Bacillati</taxon>
        <taxon>Actinomycetota</taxon>
        <taxon>Actinomycetes</taxon>
        <taxon>Kitasatosporales</taxon>
        <taxon>Streptomycetaceae</taxon>
        <taxon>Streptomyces</taxon>
    </lineage>
</organism>
<evidence type="ECO:0000256" key="1">
    <source>
        <dbReference type="SAM" id="MobiDB-lite"/>
    </source>
</evidence>
<reference evidence="3" key="1">
    <citation type="journal article" date="2019" name="Int. J. Syst. Evol. Microbiol.">
        <title>The Global Catalogue of Microorganisms (GCM) 10K type strain sequencing project: providing services to taxonomists for standard genome sequencing and annotation.</title>
        <authorList>
            <consortium name="The Broad Institute Genomics Platform"/>
            <consortium name="The Broad Institute Genome Sequencing Center for Infectious Disease"/>
            <person name="Wu L."/>
            <person name="Ma J."/>
        </authorList>
    </citation>
    <scope>NUCLEOTIDE SEQUENCE [LARGE SCALE GENOMIC DNA]</scope>
    <source>
        <strain evidence="3">JCM 4087</strain>
    </source>
</reference>
<proteinExistence type="predicted"/>
<feature type="compositionally biased region" description="Basic and acidic residues" evidence="1">
    <location>
        <begin position="28"/>
        <end position="38"/>
    </location>
</feature>
<feature type="compositionally biased region" description="Basic and acidic residues" evidence="1">
    <location>
        <begin position="1"/>
        <end position="17"/>
    </location>
</feature>
<comment type="caution">
    <text evidence="2">The sequence shown here is derived from an EMBL/GenBank/DDBJ whole genome shotgun (WGS) entry which is preliminary data.</text>
</comment>
<keyword evidence="3" id="KW-1185">Reference proteome</keyword>
<accession>A0ABP6JHK5</accession>
<gene>
    <name evidence="2" type="ORF">GCM10020221_30560</name>
</gene>
<dbReference type="EMBL" id="BAAAXZ010000114">
    <property type="protein sequence ID" value="GAA2932647.1"/>
    <property type="molecule type" value="Genomic_DNA"/>
</dbReference>
<name>A0ABP6JHK5_STRTU</name>
<protein>
    <submittedName>
        <fullName evidence="2">Uncharacterized protein</fullName>
    </submittedName>
</protein>
<feature type="region of interest" description="Disordered" evidence="1">
    <location>
        <begin position="62"/>
        <end position="94"/>
    </location>
</feature>
<sequence>MGWTHDHRDLTQQRGADDDAALTVATEVPERAEGRRDACPPGDGTDPRIGIPRIIRRRARVGLGAAAPPPRPLTPGRATALPAHGRAPSPAQSAHPCVSACAMAVRPTTTSSCTSSAVRA</sequence>